<gene>
    <name evidence="9" type="primary">BCK1</name>
    <name evidence="9" type="ORF">GGH94_004280</name>
</gene>
<dbReference type="InterPro" id="IPR000719">
    <property type="entry name" value="Prot_kinase_dom"/>
</dbReference>
<feature type="compositionally biased region" description="Acidic residues" evidence="6">
    <location>
        <begin position="1630"/>
        <end position="1644"/>
    </location>
</feature>
<feature type="compositionally biased region" description="Low complexity" evidence="6">
    <location>
        <begin position="1089"/>
        <end position="1114"/>
    </location>
</feature>
<dbReference type="Proteomes" id="UP001140074">
    <property type="component" value="Unassembled WGS sequence"/>
</dbReference>
<feature type="compositionally biased region" description="Polar residues" evidence="6">
    <location>
        <begin position="626"/>
        <end position="645"/>
    </location>
</feature>
<evidence type="ECO:0000256" key="5">
    <source>
        <dbReference type="PROSITE-ProRule" id="PRU10141"/>
    </source>
</evidence>
<dbReference type="SUPFAM" id="SSF47769">
    <property type="entry name" value="SAM/Pointed domain"/>
    <property type="match status" value="1"/>
</dbReference>
<evidence type="ECO:0000256" key="2">
    <source>
        <dbReference type="ARBA" id="ARBA00022741"/>
    </source>
</evidence>
<sequence length="2315" mass="245111">MDGQIARRDVQHPSGDGNSTLPHEAQQPGGGNQAYGDVAGTPLPWSRDSVVRWAQQNGFAKFIPTFIQHGIEGRQFYTLRLETLRDMRIPNVSMQDLIQLNAAIYRLNASGTAVAASRPQAQPQPQPQPLHPPPLPPQLQPQAPYPSQHQEPVSNSQILGHPLQPLRPPRPSWTLRRDDPQPTYSHQVQLTANGMVARPVRVRPPVTYNQQQQPSHSHTQQPLDPALQLQNAQREGAGLPSVPFSINTGVAPMQETLAYQASTTTAGSTSTAKTWTSRLGPSPRSPYREGQTAAANNVAASGSAAGDRTPRYNAGPSTYRSRNSAHVEIDELPFVRPGQSAWSPQLQPQSQPPPPSQGSLPPNQQRLPPGPFTQTPHTAVGNPPRRRSAVIDVVDDLAQLSAEPPSSEPLAPRIPRLTPAPLPPRLAPTLPVIAAGAASGTPAMGLPARYHGTNQPHSPYYAHGASATAGSFSYRGVSSPSSTRPAYATVPQSGGSRYAPVDMSSSAEPSRYLTRRTVGPRQHGSRSGMRGLFEQNAHVTAANPPVFANTTAAVTTVSRPPLMSDNRKPHPYSKEAAARARRTSISPVLNALKPGNYHIANLPDDLDSSSSDMSDSSAGHRLAHGTLSTPNQGTNAPVASSSSNGGTKFPFLPGSAPPAIITSIFARDFGISPCDTGDSVVTPLSVVNVLPGTSISPHTSPQAQVSQVANIDNAAATMPAEGSSANSNNRVRLQMAFGGDVEDLPSAGLRRVGTHIRSPSMPASLETSVLGSEYSGTGGGATAINDRPHSTSMDSADDDGDGSSSVDRHFDLVENAASVTWSEGQRDGEPDIWDAEEIVDSFGDQSGAPAMAIFDAEEVDYSDDGDLGDRASSSPVRIDAYETESIFSVPATHYEHDEVEEGKDCVHDDSTMTAPVTVVAHNGGLAQQEQVSPPLQRQASDTVITPPSQGGGSMVSNTTTLTDKQQQQQQQESSAFKVKGVRHVLSYGADFDKTAATLLSSIKTNIAKKAAATGANASLRPVPNVPDAASIAAAIELHQLKQQQQQQQQAPIPRRREVDDPGSSLSAERHTSRLSGFFGFGPRTHKHQQTPSPSTTASTTQQQQQSAAPMSLPQSQHLTLGASGSAAGLRVVTDFQSLRGGSSGIGAAVGTTDPSSAEGKKSASPSTLPRRWRVPFRPRTTAAAAAGLLGEHAYSQQLSGESPSAMAVDKGHESEASTSATPRTESASQRTLRRSRYRAGTTSDIESPQTAAALLSTMDRPYSMVESVTSASSAGGSALTPGSATTSRLPQPPQLSPPGAPQTAPKTIAGSGKSSRRAHAHFQNSTSPISPLVGRMFRDGHRRSGIAASEDMSPPIGSTVPLSSVFVRREQDTEFVQVDISRLMSGAAVAERLVRTLHGGSGGAMPLPLPVASGLPSEWRFAVQSADGSQWLLDSDGELWTHCIRARAESPAAFVLCDGDSHQPQQPKHHRLRFQPTRQFGGGEDRDGPSSSGSESEICSAVPPLFGGRVPQPFARSVLASGGGSGYETGSASPSSFVTANSSSSQVVGMASRGISQLAASDDALADSSSSSLSRADSWTLMFVNKEFVVAKPSPSSQGTISSASLTIGGGNGSGLPTPMQAMDAASDNGDSDEGGYGEDEEADLWGGAAPMADNGDGVDDDPVAEAMRADLTELRAAGESDNDIDDDSRSIASSTRTLPSTMRFTRGMRATLLERRPSRNVHGRPTADMIGEQLDEYFPDHDLDRPIVQSVPMDEGMLPSQEFHIILDEDDGTATTAYQGRGQAEIMHGKHRRHMLKTLGSDDDGNDSAGGGGPPPGSGVGRRKSVRMLVQETRQQRRRPRSRVVADKRAAVAEPVVAKPPRPVVRRQSTKLWGCIPEEIRPRDERLAATVSVQSGAPRGNDEIVRRALSLLRKPEPNPQAEKEIVEAAIKCGDNSTVGSTRAHFTHERARLQLQAMTGDSGEADDMALQMNSSGGGSVNDAARALFIKYGIAMAGIKIQWIKGKLIGKGSFGHVHVAINAATGEVIAVKQIRLPASLCAATDETAPVGSSRRRRSGRAAGLLEEAIRMMYTEVELLRDLDHENVVQLLGFEVAGGIMSMFLEYVPGGTVQSLVQQHGPLPESVVHSFLRQIVAGLGYLHGSGILHRDIKGANILVDETGTCKISDFGVSRKVDCTSLAAAMSGSTDSGVIGGSGMRKKSIKAAGKILGTVPFMAPEVARSSQYTAAADIWSLGCVVVQMWSGRGPWDELQEPQVFFKLGRGEAPPIPDDLTEPGLEFCKNCFAADPLARWTAAELGCMQFAQVPREYEYPYAC</sequence>
<keyword evidence="3 9" id="KW-0418">Kinase</keyword>
<feature type="region of interest" description="Disordered" evidence="6">
    <location>
        <begin position="261"/>
        <end position="323"/>
    </location>
</feature>
<dbReference type="InterPro" id="IPR001660">
    <property type="entry name" value="SAM"/>
</dbReference>
<feature type="region of interest" description="Disordered" evidence="6">
    <location>
        <begin position="1593"/>
        <end position="1659"/>
    </location>
</feature>
<accession>A0A9W8IM70</accession>
<reference evidence="9" key="1">
    <citation type="submission" date="2022-07" db="EMBL/GenBank/DDBJ databases">
        <title>Phylogenomic reconstructions and comparative analyses of Kickxellomycotina fungi.</title>
        <authorList>
            <person name="Reynolds N.K."/>
            <person name="Stajich J.E."/>
            <person name="Barry K."/>
            <person name="Grigoriev I.V."/>
            <person name="Crous P."/>
            <person name="Smith M.E."/>
        </authorList>
    </citation>
    <scope>NUCLEOTIDE SEQUENCE</scope>
    <source>
        <strain evidence="9">RSA 476</strain>
    </source>
</reference>
<name>A0A9W8IM70_9FUNG</name>
<feature type="compositionally biased region" description="Low complexity" evidence="6">
    <location>
        <begin position="261"/>
        <end position="277"/>
    </location>
</feature>
<dbReference type="Pfam" id="PF00069">
    <property type="entry name" value="Pkinase"/>
    <property type="match status" value="1"/>
</dbReference>
<dbReference type="PROSITE" id="PS50011">
    <property type="entry name" value="PROTEIN_KINASE_DOM"/>
    <property type="match status" value="1"/>
</dbReference>
<feature type="binding site" evidence="5">
    <location>
        <position position="2031"/>
    </location>
    <ligand>
        <name>ATP</name>
        <dbReference type="ChEBI" id="CHEBI:30616"/>
    </ligand>
</feature>
<feature type="compositionally biased region" description="Pro residues" evidence="6">
    <location>
        <begin position="122"/>
        <end position="139"/>
    </location>
</feature>
<feature type="region of interest" description="Disordered" evidence="6">
    <location>
        <begin position="1"/>
        <end position="41"/>
    </location>
</feature>
<feature type="region of interest" description="Disordered" evidence="6">
    <location>
        <begin position="1140"/>
        <end position="1177"/>
    </location>
</feature>
<feature type="compositionally biased region" description="Polar residues" evidence="6">
    <location>
        <begin position="479"/>
        <end position="495"/>
    </location>
</feature>
<dbReference type="Gene3D" id="3.30.200.20">
    <property type="entry name" value="Phosphorylase Kinase, domain 1"/>
    <property type="match status" value="1"/>
</dbReference>
<dbReference type="PROSITE" id="PS00107">
    <property type="entry name" value="PROTEIN_KINASE_ATP"/>
    <property type="match status" value="1"/>
</dbReference>
<dbReference type="PROSITE" id="PS50105">
    <property type="entry name" value="SAM_DOMAIN"/>
    <property type="match status" value="1"/>
</dbReference>
<evidence type="ECO:0000256" key="4">
    <source>
        <dbReference type="ARBA" id="ARBA00022840"/>
    </source>
</evidence>
<feature type="region of interest" description="Disordered" evidence="6">
    <location>
        <begin position="603"/>
        <end position="645"/>
    </location>
</feature>
<feature type="region of interest" description="Disordered" evidence="6">
    <location>
        <begin position="1457"/>
        <end position="1502"/>
    </location>
</feature>
<dbReference type="GO" id="GO:0004709">
    <property type="term" value="F:MAP kinase kinase kinase activity"/>
    <property type="evidence" value="ECO:0007669"/>
    <property type="project" value="UniProtKB-EC"/>
</dbReference>
<feature type="region of interest" description="Disordered" evidence="6">
    <location>
        <begin position="772"/>
        <end position="807"/>
    </location>
</feature>
<dbReference type="InterPro" id="IPR050538">
    <property type="entry name" value="MAP_kinase_kinase_kinase"/>
</dbReference>
<feature type="region of interest" description="Disordered" evidence="6">
    <location>
        <begin position="1196"/>
        <end position="1249"/>
    </location>
</feature>
<feature type="compositionally biased region" description="Low complexity" evidence="6">
    <location>
        <begin position="339"/>
        <end position="349"/>
    </location>
</feature>
<feature type="compositionally biased region" description="Polar residues" evidence="6">
    <location>
        <begin position="1216"/>
        <end position="1230"/>
    </location>
</feature>
<feature type="compositionally biased region" description="Low complexity" evidence="6">
    <location>
        <begin position="293"/>
        <end position="306"/>
    </location>
</feature>
<keyword evidence="4 5" id="KW-0067">ATP-binding</keyword>
<organism evidence="9 10">
    <name type="scientific">Coemansia aciculifera</name>
    <dbReference type="NCBI Taxonomy" id="417176"/>
    <lineage>
        <taxon>Eukaryota</taxon>
        <taxon>Fungi</taxon>
        <taxon>Fungi incertae sedis</taxon>
        <taxon>Zoopagomycota</taxon>
        <taxon>Kickxellomycotina</taxon>
        <taxon>Kickxellomycetes</taxon>
        <taxon>Kickxellales</taxon>
        <taxon>Kickxellaceae</taxon>
        <taxon>Coemansia</taxon>
    </lineage>
</organism>
<feature type="compositionally biased region" description="Polar residues" evidence="6">
    <location>
        <begin position="145"/>
        <end position="158"/>
    </location>
</feature>
<dbReference type="InterPro" id="IPR011009">
    <property type="entry name" value="Kinase-like_dom_sf"/>
</dbReference>
<feature type="compositionally biased region" description="Polar residues" evidence="6">
    <location>
        <begin position="1594"/>
        <end position="1606"/>
    </location>
</feature>
<feature type="region of interest" description="Disordered" evidence="6">
    <location>
        <begin position="1266"/>
        <end position="1335"/>
    </location>
</feature>
<evidence type="ECO:0000259" key="8">
    <source>
        <dbReference type="PROSITE" id="PS50105"/>
    </source>
</evidence>
<protein>
    <submittedName>
        <fullName evidence="9">Mitogen-activated protein kinase kinase kinase</fullName>
        <ecNumber evidence="9">2.7.11.25</ecNumber>
    </submittedName>
</protein>
<feature type="compositionally biased region" description="Low complexity" evidence="6">
    <location>
        <begin position="608"/>
        <end position="617"/>
    </location>
</feature>
<evidence type="ECO:0000313" key="10">
    <source>
        <dbReference type="Proteomes" id="UP001140074"/>
    </source>
</evidence>
<feature type="region of interest" description="Disordered" evidence="6">
    <location>
        <begin position="1798"/>
        <end position="1825"/>
    </location>
</feature>
<feature type="region of interest" description="Disordered" evidence="6">
    <location>
        <begin position="115"/>
        <end position="182"/>
    </location>
</feature>
<proteinExistence type="predicted"/>
<feature type="region of interest" description="Disordered" evidence="6">
    <location>
        <begin position="1040"/>
        <end position="1114"/>
    </location>
</feature>
<feature type="region of interest" description="Disordered" evidence="6">
    <location>
        <begin position="479"/>
        <end position="528"/>
    </location>
</feature>
<keyword evidence="1 9" id="KW-0808">Transferase</keyword>
<keyword evidence="2 5" id="KW-0547">Nucleotide-binding</keyword>
<evidence type="ECO:0000259" key="7">
    <source>
        <dbReference type="PROSITE" id="PS50011"/>
    </source>
</evidence>
<dbReference type="PANTHER" id="PTHR48016:SF56">
    <property type="entry name" value="MAPKK KINASE"/>
    <property type="match status" value="1"/>
</dbReference>
<feature type="compositionally biased region" description="Polar residues" evidence="6">
    <location>
        <begin position="929"/>
        <end position="964"/>
    </location>
</feature>
<feature type="compositionally biased region" description="Polar residues" evidence="6">
    <location>
        <begin position="1240"/>
        <end position="1249"/>
    </location>
</feature>
<evidence type="ECO:0000256" key="3">
    <source>
        <dbReference type="ARBA" id="ARBA00022777"/>
    </source>
</evidence>
<feature type="domain" description="Protein kinase" evidence="7">
    <location>
        <begin position="2002"/>
        <end position="2303"/>
    </location>
</feature>
<feature type="domain" description="SAM" evidence="8">
    <location>
        <begin position="45"/>
        <end position="98"/>
    </location>
</feature>
<dbReference type="SUPFAM" id="SSF56112">
    <property type="entry name" value="Protein kinase-like (PK-like)"/>
    <property type="match status" value="1"/>
</dbReference>
<dbReference type="InterPro" id="IPR013761">
    <property type="entry name" value="SAM/pointed_sf"/>
</dbReference>
<evidence type="ECO:0000313" key="9">
    <source>
        <dbReference type="EMBL" id="KAJ2862422.1"/>
    </source>
</evidence>
<feature type="region of interest" description="Disordered" evidence="6">
    <location>
        <begin position="1675"/>
        <end position="1700"/>
    </location>
</feature>
<comment type="caution">
    <text evidence="9">The sequence shown here is derived from an EMBL/GenBank/DDBJ whole genome shotgun (WGS) entry which is preliminary data.</text>
</comment>
<dbReference type="EC" id="2.7.11.25" evidence="9"/>
<feature type="region of interest" description="Disordered" evidence="6">
    <location>
        <begin position="929"/>
        <end position="975"/>
    </location>
</feature>
<dbReference type="SMART" id="SM00220">
    <property type="entry name" value="S_TKc"/>
    <property type="match status" value="1"/>
</dbReference>
<dbReference type="GO" id="GO:0005524">
    <property type="term" value="F:ATP binding"/>
    <property type="evidence" value="ECO:0007669"/>
    <property type="project" value="UniProtKB-UniRule"/>
</dbReference>
<feature type="compositionally biased region" description="Basic and acidic residues" evidence="6">
    <location>
        <begin position="1"/>
        <end position="11"/>
    </location>
</feature>
<feature type="compositionally biased region" description="Low complexity" evidence="6">
    <location>
        <begin position="1267"/>
        <end position="1287"/>
    </location>
</feature>
<dbReference type="InterPro" id="IPR017441">
    <property type="entry name" value="Protein_kinase_ATP_BS"/>
</dbReference>
<dbReference type="EMBL" id="JANBUY010000169">
    <property type="protein sequence ID" value="KAJ2862422.1"/>
    <property type="molecule type" value="Genomic_DNA"/>
</dbReference>
<dbReference type="PROSITE" id="PS00108">
    <property type="entry name" value="PROTEIN_KINASE_ST"/>
    <property type="match status" value="1"/>
</dbReference>
<feature type="compositionally biased region" description="Pro residues" evidence="6">
    <location>
        <begin position="1290"/>
        <end position="1300"/>
    </location>
</feature>
<evidence type="ECO:0000256" key="1">
    <source>
        <dbReference type="ARBA" id="ARBA00022679"/>
    </source>
</evidence>
<dbReference type="Gene3D" id="1.10.150.50">
    <property type="entry name" value="Transcription Factor, Ets-1"/>
    <property type="match status" value="1"/>
</dbReference>
<dbReference type="InterPro" id="IPR008271">
    <property type="entry name" value="Ser/Thr_kinase_AS"/>
</dbReference>
<feature type="region of interest" description="Disordered" evidence="6">
    <location>
        <begin position="338"/>
        <end position="385"/>
    </location>
</feature>
<evidence type="ECO:0000256" key="6">
    <source>
        <dbReference type="SAM" id="MobiDB-lite"/>
    </source>
</evidence>
<keyword evidence="10" id="KW-1185">Reference proteome</keyword>
<dbReference type="Gene3D" id="1.10.510.10">
    <property type="entry name" value="Transferase(Phosphotransferase) domain 1"/>
    <property type="match status" value="1"/>
</dbReference>
<dbReference type="PANTHER" id="PTHR48016">
    <property type="entry name" value="MAP KINASE KINASE KINASE SSK2-RELATED-RELATED"/>
    <property type="match status" value="1"/>
</dbReference>